<evidence type="ECO:0000313" key="7">
    <source>
        <dbReference type="Proteomes" id="UP000425178"/>
    </source>
</evidence>
<dbReference type="EMBL" id="CP046453">
    <property type="protein sequence ID" value="QGU05821.1"/>
    <property type="molecule type" value="Genomic_DNA"/>
</dbReference>
<keyword evidence="4" id="KW-0812">Transmembrane</keyword>
<dbReference type="Pfam" id="PF07730">
    <property type="entry name" value="HisKA_3"/>
    <property type="match status" value="1"/>
</dbReference>
<evidence type="ECO:0000313" key="6">
    <source>
        <dbReference type="EMBL" id="QGU05821.1"/>
    </source>
</evidence>
<dbReference type="EC" id="2.7.13.3" evidence="6"/>
<keyword evidence="3" id="KW-0902">Two-component regulatory system</keyword>
<dbReference type="Proteomes" id="UP000425178">
    <property type="component" value="Chromosome"/>
</dbReference>
<evidence type="ECO:0000256" key="4">
    <source>
        <dbReference type="SAM" id="Phobius"/>
    </source>
</evidence>
<evidence type="ECO:0000259" key="5">
    <source>
        <dbReference type="Pfam" id="PF07730"/>
    </source>
</evidence>
<keyword evidence="7" id="KW-1185">Reference proteome</keyword>
<keyword evidence="1 6" id="KW-0808">Transferase</keyword>
<feature type="transmembrane region" description="Helical" evidence="4">
    <location>
        <begin position="65"/>
        <end position="89"/>
    </location>
</feature>
<feature type="transmembrane region" description="Helical" evidence="4">
    <location>
        <begin position="130"/>
        <end position="149"/>
    </location>
</feature>
<dbReference type="PANTHER" id="PTHR24421:SF62">
    <property type="entry name" value="SENSORY TRANSDUCTION HISTIDINE KINASE"/>
    <property type="match status" value="1"/>
</dbReference>
<proteinExistence type="predicted"/>
<dbReference type="KEGG" id="ccoe:CETAM_12980"/>
<sequence>MTRILVSLRTGLHLTFAFLLLLGLFRYTGADPARLAGSPVLPLAIGLAGTYAVGTVWAPARFAPGWLAVVTVLWCGLVAVSDHFVWVLFPLALLALHLLPRWAGLVSVVVLWAIAAFVPRILHPEGWTTGSALGPAIGTIMAVAIFVVYRTLHSEAARHREVAQQLRSTRAELAVTEHEAGRMEERERLSREIHDTVAQGLSSILLVSRAAQASLARADTATAAEQLATIEEVAAENLAEARRFVRDLASPSLGESVPGALRNVIERARARQEALGDPVEISLQLVGDTGRGVPEPVARVIVRAAQEALTNVLRHAHADMAVVTFAVWEDSVTLDVFDDGDSFDGEYGYGLRGLEARVAAVNGNLDVLTGDGTTVVVSVPLTSAKDLP</sequence>
<feature type="domain" description="Signal transduction histidine kinase subgroup 3 dimerisation and phosphoacceptor" evidence="5">
    <location>
        <begin position="185"/>
        <end position="251"/>
    </location>
</feature>
<dbReference type="AlphaFoldDB" id="A0A6B8W016"/>
<reference evidence="6 7" key="1">
    <citation type="journal article" date="2021" name="Int. J. Syst. Evol. Microbiol.">
        <title>Classification of three corynebacterial strains isolated from a small paddock in North Rhine-Westphalia: proposal of &lt;i&gt;Corynebacterium kalinowskii&lt;/i&gt; sp. nov., &lt;i&gt;Corynebacterium comes&lt;/i&gt; sp. nov. and &lt;i&gt;Corynebacterium occultum&lt;/i&gt; sp. nov.</title>
        <authorList>
            <person name="Schaffert L."/>
            <person name="Ruwe M."/>
            <person name="Milse J."/>
            <person name="Hanuschka K."/>
            <person name="Ortseifen V."/>
            <person name="Droste J."/>
            <person name="Brandt D."/>
            <person name="Schl L."/>
            <person name="Kutter Y."/>
            <person name="Vinke S."/>
            <person name="Vieh P."/>
            <person name="Jacob L."/>
            <person name="L N.C."/>
            <person name="Schulte-Berndt E."/>
            <person name="Hain C."/>
            <person name="Linder M."/>
            <person name="Schmidt P."/>
            <person name="Wollenschl L."/>
            <person name="Luttermann T."/>
            <person name="Thieme E."/>
            <person name="Hassa J."/>
            <person name="Haak M."/>
            <person name="Wittchen M."/>
            <person name="Mentz A."/>
            <person name="Persicke M."/>
            <person name="Busche T."/>
            <person name="R C."/>
        </authorList>
    </citation>
    <scope>NUCLEOTIDE SEQUENCE [LARGE SCALE GENOMIC DNA]</scope>
    <source>
        <strain evidence="6 7">2019</strain>
    </source>
</reference>
<protein>
    <submittedName>
        <fullName evidence="6">Sensor histidine kinase LiaS</fullName>
        <ecNumber evidence="6">2.7.13.3</ecNumber>
    </submittedName>
</protein>
<feature type="transmembrane region" description="Helical" evidence="4">
    <location>
        <begin position="40"/>
        <end position="58"/>
    </location>
</feature>
<dbReference type="Gene3D" id="1.20.5.1930">
    <property type="match status" value="1"/>
</dbReference>
<dbReference type="InterPro" id="IPR036890">
    <property type="entry name" value="HATPase_C_sf"/>
</dbReference>
<evidence type="ECO:0000256" key="2">
    <source>
        <dbReference type="ARBA" id="ARBA00022777"/>
    </source>
</evidence>
<accession>A0A6B8W016</accession>
<evidence type="ECO:0000256" key="1">
    <source>
        <dbReference type="ARBA" id="ARBA00022679"/>
    </source>
</evidence>
<dbReference type="GO" id="GO:0000155">
    <property type="term" value="F:phosphorelay sensor kinase activity"/>
    <property type="evidence" value="ECO:0007669"/>
    <property type="project" value="InterPro"/>
</dbReference>
<dbReference type="InterPro" id="IPR017205">
    <property type="entry name" value="Sig_transdc_His_kinase_ChrS"/>
</dbReference>
<name>A0A6B8W016_9CORY</name>
<dbReference type="Gene3D" id="3.30.565.10">
    <property type="entry name" value="Histidine kinase-like ATPase, C-terminal domain"/>
    <property type="match status" value="1"/>
</dbReference>
<dbReference type="GO" id="GO:0016020">
    <property type="term" value="C:membrane"/>
    <property type="evidence" value="ECO:0007669"/>
    <property type="project" value="InterPro"/>
</dbReference>
<dbReference type="PANTHER" id="PTHR24421">
    <property type="entry name" value="NITRATE/NITRITE SENSOR PROTEIN NARX-RELATED"/>
    <property type="match status" value="1"/>
</dbReference>
<keyword evidence="4" id="KW-1133">Transmembrane helix</keyword>
<evidence type="ECO:0000256" key="3">
    <source>
        <dbReference type="ARBA" id="ARBA00023012"/>
    </source>
</evidence>
<dbReference type="InterPro" id="IPR050482">
    <property type="entry name" value="Sensor_HK_TwoCompSys"/>
</dbReference>
<dbReference type="GO" id="GO:0046983">
    <property type="term" value="F:protein dimerization activity"/>
    <property type="evidence" value="ECO:0007669"/>
    <property type="project" value="InterPro"/>
</dbReference>
<dbReference type="PIRSF" id="PIRSF037434">
    <property type="entry name" value="STHK_ChrS"/>
    <property type="match status" value="1"/>
</dbReference>
<feature type="transmembrane region" description="Helical" evidence="4">
    <location>
        <begin position="101"/>
        <end position="118"/>
    </location>
</feature>
<keyword evidence="4" id="KW-0472">Membrane</keyword>
<dbReference type="InterPro" id="IPR011712">
    <property type="entry name" value="Sig_transdc_His_kin_sub3_dim/P"/>
</dbReference>
<gene>
    <name evidence="6" type="primary">liaS3</name>
    <name evidence="6" type="ORF">CETAM_12980</name>
</gene>
<organism evidence="6 7">
    <name type="scientific">Corynebacterium comes</name>
    <dbReference type="NCBI Taxonomy" id="2675218"/>
    <lineage>
        <taxon>Bacteria</taxon>
        <taxon>Bacillati</taxon>
        <taxon>Actinomycetota</taxon>
        <taxon>Actinomycetes</taxon>
        <taxon>Mycobacteriales</taxon>
        <taxon>Corynebacteriaceae</taxon>
        <taxon>Corynebacterium</taxon>
    </lineage>
</organism>
<keyword evidence="2 6" id="KW-0418">Kinase</keyword>
<dbReference type="CDD" id="cd16917">
    <property type="entry name" value="HATPase_UhpB-NarQ-NarX-like"/>
    <property type="match status" value="1"/>
</dbReference>
<dbReference type="SUPFAM" id="SSF55874">
    <property type="entry name" value="ATPase domain of HSP90 chaperone/DNA topoisomerase II/histidine kinase"/>
    <property type="match status" value="1"/>
</dbReference>